<dbReference type="InterPro" id="IPR027379">
    <property type="entry name" value="CLS_N"/>
</dbReference>
<evidence type="ECO:0000313" key="9">
    <source>
        <dbReference type="Proteomes" id="UP001155280"/>
    </source>
</evidence>
<accession>A0A9X2RA69</accession>
<dbReference type="Proteomes" id="UP001155280">
    <property type="component" value="Unassembled WGS sequence"/>
</dbReference>
<sequence>MDNLMMSFIVFLVFLGIAFVIWVIIDLFQKDFSMTEKLLWLIVILIAPLLGSIVYFIFGRNRRESA</sequence>
<keyword evidence="3 6" id="KW-0812">Transmembrane</keyword>
<dbReference type="GO" id="GO:0005886">
    <property type="term" value="C:plasma membrane"/>
    <property type="evidence" value="ECO:0007669"/>
    <property type="project" value="UniProtKB-SubCell"/>
</dbReference>
<organism evidence="8 9">
    <name type="scientific">Christiangramia oceanisediminis</name>
    <dbReference type="NCBI Taxonomy" id="2920386"/>
    <lineage>
        <taxon>Bacteria</taxon>
        <taxon>Pseudomonadati</taxon>
        <taxon>Bacteroidota</taxon>
        <taxon>Flavobacteriia</taxon>
        <taxon>Flavobacteriales</taxon>
        <taxon>Flavobacteriaceae</taxon>
        <taxon>Christiangramia</taxon>
    </lineage>
</organism>
<evidence type="ECO:0000313" key="8">
    <source>
        <dbReference type="EMBL" id="MCP9201188.1"/>
    </source>
</evidence>
<gene>
    <name evidence="8" type="ORF">MKO06_14845</name>
</gene>
<evidence type="ECO:0000256" key="4">
    <source>
        <dbReference type="ARBA" id="ARBA00022989"/>
    </source>
</evidence>
<evidence type="ECO:0000256" key="1">
    <source>
        <dbReference type="ARBA" id="ARBA00004651"/>
    </source>
</evidence>
<evidence type="ECO:0000256" key="6">
    <source>
        <dbReference type="SAM" id="Phobius"/>
    </source>
</evidence>
<feature type="transmembrane region" description="Helical" evidence="6">
    <location>
        <begin position="7"/>
        <end position="25"/>
    </location>
</feature>
<dbReference type="Pfam" id="PF13396">
    <property type="entry name" value="PLDc_N"/>
    <property type="match status" value="1"/>
</dbReference>
<evidence type="ECO:0000256" key="2">
    <source>
        <dbReference type="ARBA" id="ARBA00022475"/>
    </source>
</evidence>
<name>A0A9X2RA69_9FLAO</name>
<keyword evidence="9" id="KW-1185">Reference proteome</keyword>
<protein>
    <submittedName>
        <fullName evidence="8">PLDc N-terminal domain-containing protein</fullName>
    </submittedName>
</protein>
<evidence type="ECO:0000256" key="5">
    <source>
        <dbReference type="ARBA" id="ARBA00023136"/>
    </source>
</evidence>
<feature type="transmembrane region" description="Helical" evidence="6">
    <location>
        <begin position="37"/>
        <end position="58"/>
    </location>
</feature>
<evidence type="ECO:0000256" key="3">
    <source>
        <dbReference type="ARBA" id="ARBA00022692"/>
    </source>
</evidence>
<keyword evidence="5 6" id="KW-0472">Membrane</keyword>
<dbReference type="EMBL" id="JANCNS010000003">
    <property type="protein sequence ID" value="MCP9201188.1"/>
    <property type="molecule type" value="Genomic_DNA"/>
</dbReference>
<comment type="caution">
    <text evidence="8">The sequence shown here is derived from an EMBL/GenBank/DDBJ whole genome shotgun (WGS) entry which is preliminary data.</text>
</comment>
<keyword evidence="4 6" id="KW-1133">Transmembrane helix</keyword>
<dbReference type="AlphaFoldDB" id="A0A9X2RA69"/>
<proteinExistence type="predicted"/>
<comment type="subcellular location">
    <subcellularLocation>
        <location evidence="1">Cell membrane</location>
        <topology evidence="1">Multi-pass membrane protein</topology>
    </subcellularLocation>
</comment>
<reference evidence="8" key="1">
    <citation type="submission" date="2022-07" db="EMBL/GenBank/DDBJ databases">
        <title>Gramela sediminis sp. nov., isolated from deep-sea sediment of the Indian Ocean.</title>
        <authorList>
            <person name="Shi H."/>
        </authorList>
    </citation>
    <scope>NUCLEOTIDE SEQUENCE</scope>
    <source>
        <strain evidence="8">GC03-9</strain>
    </source>
</reference>
<keyword evidence="2" id="KW-1003">Cell membrane</keyword>
<evidence type="ECO:0000259" key="7">
    <source>
        <dbReference type="Pfam" id="PF13396"/>
    </source>
</evidence>
<feature type="domain" description="Cardiolipin synthase N-terminal" evidence="7">
    <location>
        <begin position="19"/>
        <end position="60"/>
    </location>
</feature>
<dbReference type="RefSeq" id="WP_241552062.1">
    <property type="nucleotide sequence ID" value="NZ_JANCNS010000003.1"/>
</dbReference>